<comment type="function">
    <text evidence="3">Catalyzes the hydrolytic dehalogenation of small (S)-2-haloalkanoic acids to yield the corresponding (R)-2-hydroxyalkanoic acids.</text>
</comment>
<dbReference type="Proteomes" id="UP000627715">
    <property type="component" value="Unassembled WGS sequence"/>
</dbReference>
<dbReference type="InterPro" id="IPR036412">
    <property type="entry name" value="HAD-like_sf"/>
</dbReference>
<dbReference type="GO" id="GO:0018784">
    <property type="term" value="F:(S)-2-haloacid dehalogenase activity"/>
    <property type="evidence" value="ECO:0007669"/>
    <property type="project" value="UniProtKB-UniRule"/>
</dbReference>
<dbReference type="NCBIfam" id="TIGR01493">
    <property type="entry name" value="HAD-SF-IA-v2"/>
    <property type="match status" value="1"/>
</dbReference>
<dbReference type="PANTHER" id="PTHR43316:SF3">
    <property type="entry name" value="HALOACID DEHALOGENASE, TYPE II (AFU_ORTHOLOGUE AFUA_2G07750)-RELATED"/>
    <property type="match status" value="1"/>
</dbReference>
<sequence length="290" mass="31857">MTLKHATAETERISYPPGPGSLPRRQFLSMAGAATVLVATSLAGQSSSAATAGSAAPHVKALVFDVFGTVVDWRGSIIREGQLLAERKGYNVDWGEFADRWRAGYGPSMNRVRNGELPWTKLDDLHRMVLDELVEEFSLSDMSEEELQHLNYAWHRLTPWPDVIAGLSRLKNEYPIATLSNGNVSLLMNMAKNAGLPWDTIMSAELSRHYKPDPEAYLKAPELFSLEPGEVMLVAAHPSDLRAAAAAGLSTGYVHRALERGAENPKTRPDPGQFDIYAEDFLDLARQLGA</sequence>
<dbReference type="SFLD" id="SFLDG01129">
    <property type="entry name" value="C1.5:_HAD__Beta-PGM__Phosphata"/>
    <property type="match status" value="1"/>
</dbReference>
<dbReference type="InterPro" id="IPR006328">
    <property type="entry name" value="2-HAD"/>
</dbReference>
<organism evidence="4 5">
    <name type="scientific">Pseudohongiella nitratireducens</name>
    <dbReference type="NCBI Taxonomy" id="1768907"/>
    <lineage>
        <taxon>Bacteria</taxon>
        <taxon>Pseudomonadati</taxon>
        <taxon>Pseudomonadota</taxon>
        <taxon>Gammaproteobacteria</taxon>
        <taxon>Pseudomonadales</taxon>
        <taxon>Pseudohongiellaceae</taxon>
        <taxon>Pseudohongiella</taxon>
    </lineage>
</organism>
<dbReference type="InterPro" id="IPR006439">
    <property type="entry name" value="HAD-SF_hydro_IA"/>
</dbReference>
<dbReference type="PROSITE" id="PS51318">
    <property type="entry name" value="TAT"/>
    <property type="match status" value="1"/>
</dbReference>
<comment type="similarity">
    <text evidence="1 3">Belongs to the HAD-like hydrolase superfamily. S-2-haloalkanoic acid dehalogenase family.</text>
</comment>
<dbReference type="PRINTS" id="PR00413">
    <property type="entry name" value="HADHALOGNASE"/>
</dbReference>
<dbReference type="CDD" id="cd02588">
    <property type="entry name" value="HAD_L2-DEX"/>
    <property type="match status" value="1"/>
</dbReference>
<keyword evidence="2 3" id="KW-0378">Hydrolase</keyword>
<dbReference type="SUPFAM" id="SSF56784">
    <property type="entry name" value="HAD-like"/>
    <property type="match status" value="1"/>
</dbReference>
<accession>A0A916QP17</accession>
<evidence type="ECO:0000256" key="3">
    <source>
        <dbReference type="RuleBase" id="RU368077"/>
    </source>
</evidence>
<dbReference type="InterPro" id="IPR006311">
    <property type="entry name" value="TAT_signal"/>
</dbReference>
<evidence type="ECO:0000313" key="5">
    <source>
        <dbReference type="Proteomes" id="UP000627715"/>
    </source>
</evidence>
<dbReference type="EC" id="3.8.1.2" evidence="3"/>
<reference evidence="4" key="1">
    <citation type="journal article" date="2014" name="Int. J. Syst. Evol. Microbiol.">
        <title>Complete genome sequence of Corynebacterium casei LMG S-19264T (=DSM 44701T), isolated from a smear-ripened cheese.</title>
        <authorList>
            <consortium name="US DOE Joint Genome Institute (JGI-PGF)"/>
            <person name="Walter F."/>
            <person name="Albersmeier A."/>
            <person name="Kalinowski J."/>
            <person name="Ruckert C."/>
        </authorList>
    </citation>
    <scope>NUCLEOTIDE SEQUENCE</scope>
    <source>
        <strain evidence="4">CGMCC 1.15425</strain>
    </source>
</reference>
<dbReference type="PANTHER" id="PTHR43316">
    <property type="entry name" value="HYDROLASE, HALOACID DELAHOGENASE-RELATED"/>
    <property type="match status" value="1"/>
</dbReference>
<dbReference type="InterPro" id="IPR051540">
    <property type="entry name" value="S-2-haloacid_dehalogenase"/>
</dbReference>
<name>A0A916QP17_9GAMM</name>
<dbReference type="Gene3D" id="3.40.50.1000">
    <property type="entry name" value="HAD superfamily/HAD-like"/>
    <property type="match status" value="1"/>
</dbReference>
<evidence type="ECO:0000313" key="4">
    <source>
        <dbReference type="EMBL" id="GFZ82991.1"/>
    </source>
</evidence>
<evidence type="ECO:0000256" key="1">
    <source>
        <dbReference type="ARBA" id="ARBA00008106"/>
    </source>
</evidence>
<dbReference type="EMBL" id="BMIY01000014">
    <property type="protein sequence ID" value="GFZ82991.1"/>
    <property type="molecule type" value="Genomic_DNA"/>
</dbReference>
<keyword evidence="5" id="KW-1185">Reference proteome</keyword>
<comment type="catalytic activity">
    <reaction evidence="3">
        <text>an (S)-2-haloacid + H2O = a (2R)-2-hydroxycarboxylate + a halide anion + H(+)</text>
        <dbReference type="Rhea" id="RHEA:11192"/>
        <dbReference type="ChEBI" id="CHEBI:15377"/>
        <dbReference type="ChEBI" id="CHEBI:15378"/>
        <dbReference type="ChEBI" id="CHEBI:16042"/>
        <dbReference type="ChEBI" id="CHEBI:58314"/>
        <dbReference type="ChEBI" id="CHEBI:137405"/>
        <dbReference type="EC" id="3.8.1.2"/>
    </reaction>
</comment>
<dbReference type="SFLD" id="SFLDS00003">
    <property type="entry name" value="Haloacid_Dehalogenase"/>
    <property type="match status" value="1"/>
</dbReference>
<dbReference type="RefSeq" id="WP_229694698.1">
    <property type="nucleotide sequence ID" value="NZ_BMIY01000014.1"/>
</dbReference>
<evidence type="ECO:0000256" key="2">
    <source>
        <dbReference type="ARBA" id="ARBA00022801"/>
    </source>
</evidence>
<dbReference type="NCBIfam" id="TIGR01428">
    <property type="entry name" value="HAD_type_II"/>
    <property type="match status" value="1"/>
</dbReference>
<dbReference type="Gene3D" id="1.10.150.240">
    <property type="entry name" value="Putative phosphatase, domain 2"/>
    <property type="match status" value="1"/>
</dbReference>
<dbReference type="InterPro" id="IPR023214">
    <property type="entry name" value="HAD_sf"/>
</dbReference>
<protein>
    <recommendedName>
        <fullName evidence="3">(S)-2-haloacid dehalogenase</fullName>
        <ecNumber evidence="3">3.8.1.2</ecNumber>
    </recommendedName>
    <alternativeName>
        <fullName evidence="3">2-haloalkanoic acid dehalogenase</fullName>
    </alternativeName>
    <alternativeName>
        <fullName evidence="3">Halocarboxylic acid halidohydrolase</fullName>
    </alternativeName>
    <alternativeName>
        <fullName evidence="3">L-2-haloacid dehalogenase</fullName>
    </alternativeName>
</protein>
<dbReference type="InterPro" id="IPR023198">
    <property type="entry name" value="PGP-like_dom2"/>
</dbReference>
<reference evidence="4" key="2">
    <citation type="submission" date="2020-09" db="EMBL/GenBank/DDBJ databases">
        <authorList>
            <person name="Sun Q."/>
            <person name="Zhou Y."/>
        </authorList>
    </citation>
    <scope>NUCLEOTIDE SEQUENCE</scope>
    <source>
        <strain evidence="4">CGMCC 1.15425</strain>
    </source>
</reference>
<comment type="caution">
    <text evidence="4">The sequence shown here is derived from an EMBL/GenBank/DDBJ whole genome shotgun (WGS) entry which is preliminary data.</text>
</comment>
<dbReference type="AlphaFoldDB" id="A0A916QP17"/>
<proteinExistence type="inferred from homology"/>
<gene>
    <name evidence="4" type="ORF">GCM10011403_28130</name>
</gene>
<dbReference type="Pfam" id="PF00702">
    <property type="entry name" value="Hydrolase"/>
    <property type="match status" value="1"/>
</dbReference>